<reference evidence="10" key="3">
    <citation type="submission" date="2025-09" db="UniProtKB">
        <authorList>
            <consortium name="Ensembl"/>
        </authorList>
    </citation>
    <scope>IDENTIFICATION</scope>
</reference>
<evidence type="ECO:0000256" key="7">
    <source>
        <dbReference type="ARBA" id="ARBA00034092"/>
    </source>
</evidence>
<dbReference type="Pfam" id="PF01776">
    <property type="entry name" value="Ribosomal_L22e"/>
    <property type="match status" value="1"/>
</dbReference>
<keyword evidence="6" id="KW-0687">Ribonucleoprotein</keyword>
<keyword evidence="4" id="KW-0963">Cytoplasm</keyword>
<dbReference type="GO" id="GO:0003723">
    <property type="term" value="F:RNA binding"/>
    <property type="evidence" value="ECO:0007669"/>
    <property type="project" value="TreeGrafter"/>
</dbReference>
<dbReference type="Gene3D" id="3.30.1360.210">
    <property type="match status" value="1"/>
</dbReference>
<name>A0A671VBL0_SPAAU</name>
<dbReference type="GeneTree" id="ENSGT00940000153314"/>
<dbReference type="Ensembl" id="ENSSAUT00010025613.1">
    <property type="protein sequence ID" value="ENSSAUP00010024243.1"/>
    <property type="gene ID" value="ENSSAUG00010010635.1"/>
</dbReference>
<keyword evidence="5" id="KW-0689">Ribosomal protein</keyword>
<accession>A0A671VBL0</accession>
<comment type="subunit">
    <text evidence="3">Component of the large ribosomal subunit.</text>
</comment>
<evidence type="ECO:0000313" key="11">
    <source>
        <dbReference type="Proteomes" id="UP000472265"/>
    </source>
</evidence>
<dbReference type="InterPro" id="IPR038526">
    <property type="entry name" value="Ribosomal_eL22_sf"/>
</dbReference>
<evidence type="ECO:0000256" key="4">
    <source>
        <dbReference type="ARBA" id="ARBA00022490"/>
    </source>
</evidence>
<evidence type="ECO:0000313" key="10">
    <source>
        <dbReference type="Ensembl" id="ENSSAUP00010024243.1"/>
    </source>
</evidence>
<evidence type="ECO:0000256" key="8">
    <source>
        <dbReference type="ARBA" id="ARBA00040613"/>
    </source>
</evidence>
<dbReference type="Proteomes" id="UP000472265">
    <property type="component" value="Chromosome 7"/>
</dbReference>
<evidence type="ECO:0000256" key="9">
    <source>
        <dbReference type="ARBA" id="ARBA00041214"/>
    </source>
</evidence>
<evidence type="ECO:0000256" key="2">
    <source>
        <dbReference type="ARBA" id="ARBA00007817"/>
    </source>
</evidence>
<dbReference type="InterPro" id="IPR002671">
    <property type="entry name" value="Ribosomal_eL22"/>
</dbReference>
<dbReference type="GO" id="GO:0005840">
    <property type="term" value="C:ribosome"/>
    <property type="evidence" value="ECO:0007669"/>
    <property type="project" value="UniProtKB-KW"/>
</dbReference>
<dbReference type="GO" id="GO:0002181">
    <property type="term" value="P:cytoplasmic translation"/>
    <property type="evidence" value="ECO:0007669"/>
    <property type="project" value="TreeGrafter"/>
</dbReference>
<comment type="function">
    <text evidence="7">Component of the large ribosomal subunit. The ribosome is a large ribonucleoprotein complex responsible for the synthesis of proteins in the cell.</text>
</comment>
<reference evidence="10" key="2">
    <citation type="submission" date="2025-08" db="UniProtKB">
        <authorList>
            <consortium name="Ensembl"/>
        </authorList>
    </citation>
    <scope>IDENTIFICATION</scope>
</reference>
<sequence length="115" mass="12715">MDAANFEHFLQERIKVNGKAGNLGGGVVSIERSKSKITVSSEVPFSKRQVTLVHCLSPAYLENGKMDSRLTAEHYIQNLSTGKVILVIYKFEGYISHPDPENITALYCSSLSILI</sequence>
<dbReference type="GO" id="GO:1990904">
    <property type="term" value="C:ribonucleoprotein complex"/>
    <property type="evidence" value="ECO:0007669"/>
    <property type="project" value="UniProtKB-KW"/>
</dbReference>
<dbReference type="GO" id="GO:0005737">
    <property type="term" value="C:cytoplasm"/>
    <property type="evidence" value="ECO:0007669"/>
    <property type="project" value="UniProtKB-SubCell"/>
</dbReference>
<organism evidence="10 11">
    <name type="scientific">Sparus aurata</name>
    <name type="common">Gilthead sea bream</name>
    <dbReference type="NCBI Taxonomy" id="8175"/>
    <lineage>
        <taxon>Eukaryota</taxon>
        <taxon>Metazoa</taxon>
        <taxon>Chordata</taxon>
        <taxon>Craniata</taxon>
        <taxon>Vertebrata</taxon>
        <taxon>Euteleostomi</taxon>
        <taxon>Actinopterygii</taxon>
        <taxon>Neopterygii</taxon>
        <taxon>Teleostei</taxon>
        <taxon>Neoteleostei</taxon>
        <taxon>Acanthomorphata</taxon>
        <taxon>Eupercaria</taxon>
        <taxon>Spariformes</taxon>
        <taxon>Sparidae</taxon>
        <taxon>Sparus</taxon>
    </lineage>
</organism>
<comment type="similarity">
    <text evidence="2">Belongs to the eukaryotic ribosomal protein eL22 family.</text>
</comment>
<proteinExistence type="inferred from homology"/>
<keyword evidence="11" id="KW-1185">Reference proteome</keyword>
<dbReference type="PANTHER" id="PTHR10064">
    <property type="entry name" value="60S RIBOSOMAL PROTEIN L22"/>
    <property type="match status" value="1"/>
</dbReference>
<dbReference type="GO" id="GO:0003735">
    <property type="term" value="F:structural constituent of ribosome"/>
    <property type="evidence" value="ECO:0007669"/>
    <property type="project" value="InterPro"/>
</dbReference>
<evidence type="ECO:0000256" key="6">
    <source>
        <dbReference type="ARBA" id="ARBA00023274"/>
    </source>
</evidence>
<evidence type="ECO:0000256" key="5">
    <source>
        <dbReference type="ARBA" id="ARBA00022980"/>
    </source>
</evidence>
<dbReference type="AlphaFoldDB" id="A0A671VBL0"/>
<protein>
    <recommendedName>
        <fullName evidence="8">Large ribosomal subunit protein eL22</fullName>
    </recommendedName>
    <alternativeName>
        <fullName evidence="9">60S ribosomal protein L22</fullName>
    </alternativeName>
</protein>
<comment type="subcellular location">
    <subcellularLocation>
        <location evidence="1">Cytoplasm</location>
    </subcellularLocation>
</comment>
<evidence type="ECO:0000256" key="1">
    <source>
        <dbReference type="ARBA" id="ARBA00004496"/>
    </source>
</evidence>
<evidence type="ECO:0000256" key="3">
    <source>
        <dbReference type="ARBA" id="ARBA00011133"/>
    </source>
</evidence>
<dbReference type="PANTHER" id="PTHR10064:SF2">
    <property type="entry name" value="LARGE RIBOSOMAL SUBUNIT PROTEIN EL22"/>
    <property type="match status" value="1"/>
</dbReference>
<reference evidence="10" key="1">
    <citation type="submission" date="2021-04" db="EMBL/GenBank/DDBJ databases">
        <authorList>
            <consortium name="Wellcome Sanger Institute Data Sharing"/>
        </authorList>
    </citation>
    <scope>NUCLEOTIDE SEQUENCE [LARGE SCALE GENOMIC DNA]</scope>
</reference>